<feature type="region of interest" description="Disordered" evidence="1">
    <location>
        <begin position="12"/>
        <end position="34"/>
    </location>
</feature>
<evidence type="ECO:0000256" key="1">
    <source>
        <dbReference type="SAM" id="MobiDB-lite"/>
    </source>
</evidence>
<proteinExistence type="predicted"/>
<dbReference type="RefSeq" id="WP_005292083.1">
    <property type="nucleotide sequence ID" value="NZ_JAKMUT010000001.1"/>
</dbReference>
<dbReference type="AlphaFoldDB" id="A0A9X3LJZ5"/>
<organism evidence="2 3">
    <name type="scientific">Corynebacterium evansiae</name>
    <dbReference type="NCBI Taxonomy" id="2913499"/>
    <lineage>
        <taxon>Bacteria</taxon>
        <taxon>Bacillati</taxon>
        <taxon>Actinomycetota</taxon>
        <taxon>Actinomycetes</taxon>
        <taxon>Mycobacteriales</taxon>
        <taxon>Corynebacteriaceae</taxon>
        <taxon>Corynebacterium</taxon>
    </lineage>
</organism>
<protein>
    <submittedName>
        <fullName evidence="2">Uncharacterized protein</fullName>
    </submittedName>
</protein>
<evidence type="ECO:0000313" key="2">
    <source>
        <dbReference type="EMBL" id="MCZ9288749.1"/>
    </source>
</evidence>
<keyword evidence="3" id="KW-1185">Reference proteome</keyword>
<gene>
    <name evidence="2" type="ORF">L8V00_00770</name>
</gene>
<dbReference type="Proteomes" id="UP001146469">
    <property type="component" value="Unassembled WGS sequence"/>
</dbReference>
<accession>A0A9X3LJZ5</accession>
<name>A0A9X3LJZ5_9CORY</name>
<evidence type="ECO:0000313" key="3">
    <source>
        <dbReference type="Proteomes" id="UP001146469"/>
    </source>
</evidence>
<reference evidence="2" key="1">
    <citation type="submission" date="2022-02" db="EMBL/GenBank/DDBJ databases">
        <title>Corynebacterium sp. from urogenital microbiome.</title>
        <authorList>
            <person name="Cappelli E.A."/>
            <person name="Ribeiro T.G."/>
            <person name="Peixe L."/>
        </authorList>
    </citation>
    <scope>NUCLEOTIDE SEQUENCE</scope>
    <source>
        <strain evidence="2">C8Ua_174</strain>
    </source>
</reference>
<sequence>MFNPFSQLRAKLWTTDTTEGPDPAAPDETNAPDVADALPLPEEYRIYLEANRDLPTPFLNALDTRSPSYLDIIAYLIDTGKTPATRQDVQASFLAIHKRLPGPAELESTVKRVQEFGLEAS</sequence>
<dbReference type="EMBL" id="JAKMUT010000001">
    <property type="protein sequence ID" value="MCZ9288749.1"/>
    <property type="molecule type" value="Genomic_DNA"/>
</dbReference>
<dbReference type="GeneID" id="92739504"/>
<comment type="caution">
    <text evidence="2">The sequence shown here is derived from an EMBL/GenBank/DDBJ whole genome shotgun (WGS) entry which is preliminary data.</text>
</comment>